<gene>
    <name evidence="15" type="primary">recB</name>
    <name evidence="20" type="ORF">ACFOLH_09315</name>
</gene>
<dbReference type="InterPro" id="IPR011335">
    <property type="entry name" value="Restrct_endonuc-II-like"/>
</dbReference>
<dbReference type="EC" id="3.1.11.5" evidence="15"/>
<comment type="domain">
    <text evidence="15">The C-terminal domain has nuclease activity and interacts with RecD. It interacts with RecA, facilitating its loading onto ssDNA.</text>
</comment>
<comment type="catalytic activity">
    <reaction evidence="13 15">
        <text>Couples ATP hydrolysis with the unwinding of duplex DNA by translocating in the 3'-5' direction.</text>
        <dbReference type="EC" id="5.6.2.4"/>
    </reaction>
</comment>
<keyword evidence="5 15" id="KW-0378">Hydrolase</keyword>
<proteinExistence type="inferred from homology"/>
<evidence type="ECO:0000256" key="6">
    <source>
        <dbReference type="ARBA" id="ARBA00022806"/>
    </source>
</evidence>
<evidence type="ECO:0000256" key="16">
    <source>
        <dbReference type="PROSITE-ProRule" id="PRU00560"/>
    </source>
</evidence>
<evidence type="ECO:0000256" key="10">
    <source>
        <dbReference type="ARBA" id="ARBA00023125"/>
    </source>
</evidence>
<comment type="domain">
    <text evidence="15">The N-terminal DNA-binding domain is a ssDNA-dependent ATPase and has ATP-dependent 3'-5' helicase function. This domain interacts with RecC.</text>
</comment>
<evidence type="ECO:0000256" key="17">
    <source>
        <dbReference type="SAM" id="MobiDB-lite"/>
    </source>
</evidence>
<dbReference type="EC" id="5.6.2.4" evidence="15"/>
<feature type="binding site" evidence="16">
    <location>
        <begin position="51"/>
        <end position="58"/>
    </location>
    <ligand>
        <name>ATP</name>
        <dbReference type="ChEBI" id="CHEBI:30616"/>
    </ligand>
</feature>
<feature type="binding site" evidence="15">
    <location>
        <position position="1036"/>
    </location>
    <ligand>
        <name>Mg(2+)</name>
        <dbReference type="ChEBI" id="CHEBI:18420"/>
    </ligand>
</feature>
<keyword evidence="2 15" id="KW-0479">Metal-binding</keyword>
<feature type="compositionally biased region" description="Basic and acidic residues" evidence="17">
    <location>
        <begin position="682"/>
        <end position="691"/>
    </location>
</feature>
<keyword evidence="9 15" id="KW-0460">Magnesium</keyword>
<dbReference type="InterPro" id="IPR014016">
    <property type="entry name" value="UvrD-like_ATP-bd"/>
</dbReference>
<sequence length="1143" mass="122643">MSLFDATVDDAPHAPGAITVPSGSPESGTVVDPPPFDLGGTLPSGTSVIEASAGTGKTYTIARLVSRYVAEGLPGGRPLGMDELLVVSFSRESSRELRARVRERLVLDRDDAAAGPVRSRLDQALADFDGATVTTTHAFCHAMLRELGTAADHDRDAVLVEDPSDLVTEVADDLYVRKWGHPSAEGATMRPEEFRALARAVAFEASTPLVPRADLTDDEGARLRARVATAVRDEVVRRKRLGRVIDYDDMVDRLDMALRDPDTSDVAAARMRARFRVVLVDEFQDTDPVQWRILCTAFHGHATLVLVGDPKQAIYGFRGADVRSYLDARHDAGSLTTLPRNYRSDAGVLAGLSALLGGAALGDEAIRVLPVGAQHEGRMLDVGAPVELRVVPREGHSLNRSDLVPAGAARTTVREDCVRQVVGLLSGGHVLCDRSSALAEERHERPLHPGDIAVIVRTNPEATAVQDRLRQAGVPAVVSGRSSVFATPAAEEWQWLLEALEQPHRPARLRRLAVGRLVGMDAAALVTGDELDTLALRVRAWLRVLADRGVAALFEAVQVGLGLQERLLSQPDGERLLTDLRHVGEVLHGAALDADLGLTALASWLHRRRTELTDPGERSRRLETDADAVQVLTSHMSKGLEFPVVLAPSLWSHWSPTPAYPRFHDERGTRTRDVGGAGSPGFDEHAAAQQREEADEELRLAYVTLTRAKAKVITWWAPTANTTSAPLHRLLLHDDPTTVAPLKVAVPSDAAALTAFRARATASGGTLSVAPVPVDGTVPPVGVWQVPTAPAPRLELGRLARDLDLTWRRTSYSAITHAAHEATYSAGPGSATTPTVPGFGSEPETSQKDDEADVEESDDVRPPADDPDAALHDVPSRWHDLAGGTGFGTLVHRVLEHHDPAVHGPGGPSSLADLVGSLTRGRDPVPLTDALATALATPLGPLADDLSFGQVRRQDMLPELDFELPLAGGDTPGAGAALLGGLVDLWRRHVPTGVLSGYPDALAQLATPPLRGYLSGSVDAVVRVGAPGAERYLVVDHKTNRLAPREEPLTAWHYRHDALERSMVDAHYPLQALLYTVALHRFLRWRRPGYDAERHLGGVLYLYLRGMSGPGVHGADGHVPGVFAWRPPAGLVVDLSDLLAGGA</sequence>
<dbReference type="Proteomes" id="UP001595685">
    <property type="component" value="Unassembled WGS sequence"/>
</dbReference>
<evidence type="ECO:0000256" key="12">
    <source>
        <dbReference type="ARBA" id="ARBA00023235"/>
    </source>
</evidence>
<feature type="region of interest" description="Disordered" evidence="17">
    <location>
        <begin position="824"/>
        <end position="877"/>
    </location>
</feature>
<keyword evidence="11 15" id="KW-0234">DNA repair</keyword>
<keyword evidence="8 15" id="KW-0067">ATP-binding</keyword>
<feature type="active site" description="For nuclease activity" evidence="15">
    <location>
        <position position="1036"/>
    </location>
</feature>
<dbReference type="HAMAP" id="MF_01485">
    <property type="entry name" value="RecB"/>
    <property type="match status" value="1"/>
</dbReference>
<evidence type="ECO:0000256" key="4">
    <source>
        <dbReference type="ARBA" id="ARBA00022763"/>
    </source>
</evidence>
<dbReference type="Gene3D" id="3.90.320.10">
    <property type="match status" value="1"/>
</dbReference>
<evidence type="ECO:0000256" key="1">
    <source>
        <dbReference type="ARBA" id="ARBA00022722"/>
    </source>
</evidence>
<dbReference type="Pfam" id="PF13361">
    <property type="entry name" value="UvrD_C"/>
    <property type="match status" value="1"/>
</dbReference>
<dbReference type="CDD" id="cd17932">
    <property type="entry name" value="DEXQc_UvrD"/>
    <property type="match status" value="1"/>
</dbReference>
<evidence type="ECO:0000256" key="9">
    <source>
        <dbReference type="ARBA" id="ARBA00022842"/>
    </source>
</evidence>
<dbReference type="InterPro" id="IPR027417">
    <property type="entry name" value="P-loop_NTPase"/>
</dbReference>
<evidence type="ECO:0000256" key="2">
    <source>
        <dbReference type="ARBA" id="ARBA00022723"/>
    </source>
</evidence>
<evidence type="ECO:0000313" key="20">
    <source>
        <dbReference type="EMBL" id="MFC3688536.1"/>
    </source>
</evidence>
<name>A0ABV7WHK6_9MICO</name>
<evidence type="ECO:0000256" key="15">
    <source>
        <dbReference type="HAMAP-Rule" id="MF_01485"/>
    </source>
</evidence>
<comment type="caution">
    <text evidence="20">The sequence shown here is derived from an EMBL/GenBank/DDBJ whole genome shotgun (WGS) entry which is preliminary data.</text>
</comment>
<feature type="region of interest" description="Nuclease activity, interacts with RecD and RecA" evidence="15">
    <location>
        <begin position="806"/>
        <end position="1143"/>
    </location>
</feature>
<evidence type="ECO:0000256" key="14">
    <source>
        <dbReference type="ARBA" id="ARBA00048988"/>
    </source>
</evidence>
<keyword evidence="1 15" id="KW-0540">Nuclease</keyword>
<comment type="cofactor">
    <cofactor evidence="15">
        <name>Mg(2+)</name>
        <dbReference type="ChEBI" id="CHEBI:18420"/>
    </cofactor>
    <text evidence="15">Binds 1 Mg(2+) ion per subunit.</text>
</comment>
<dbReference type="PROSITE" id="PS51217">
    <property type="entry name" value="UVRD_HELICASE_CTER"/>
    <property type="match status" value="1"/>
</dbReference>
<dbReference type="InterPro" id="IPR000212">
    <property type="entry name" value="DNA_helicase_UvrD/REP"/>
</dbReference>
<evidence type="ECO:0000256" key="3">
    <source>
        <dbReference type="ARBA" id="ARBA00022741"/>
    </source>
</evidence>
<reference evidence="21" key="1">
    <citation type="journal article" date="2019" name="Int. J. Syst. Evol. Microbiol.">
        <title>The Global Catalogue of Microorganisms (GCM) 10K type strain sequencing project: providing services to taxonomists for standard genome sequencing and annotation.</title>
        <authorList>
            <consortium name="The Broad Institute Genomics Platform"/>
            <consortium name="The Broad Institute Genome Sequencing Center for Infectious Disease"/>
            <person name="Wu L."/>
            <person name="Ma J."/>
        </authorList>
    </citation>
    <scope>NUCLEOTIDE SEQUENCE [LARGE SCALE GENOMIC DNA]</scope>
    <source>
        <strain evidence="21">NCAIM B.02333</strain>
    </source>
</reference>
<dbReference type="EMBL" id="JBHRWW010000005">
    <property type="protein sequence ID" value="MFC3688536.1"/>
    <property type="molecule type" value="Genomic_DNA"/>
</dbReference>
<accession>A0ABV7WHK6</accession>
<keyword evidence="7 15" id="KW-0269">Exonuclease</keyword>
<dbReference type="InterPro" id="IPR011604">
    <property type="entry name" value="PDDEXK-like_dom_sf"/>
</dbReference>
<feature type="region of interest" description="Disordered" evidence="17">
    <location>
        <begin position="1"/>
        <end position="43"/>
    </location>
</feature>
<dbReference type="Pfam" id="PF00580">
    <property type="entry name" value="UvrD-helicase"/>
    <property type="match status" value="1"/>
</dbReference>
<keyword evidence="21" id="KW-1185">Reference proteome</keyword>
<feature type="binding site" evidence="15">
    <location>
        <position position="1019"/>
    </location>
    <ligand>
        <name>Mg(2+)</name>
        <dbReference type="ChEBI" id="CHEBI:18420"/>
    </ligand>
</feature>
<feature type="compositionally biased region" description="Basic and acidic residues" evidence="17">
    <location>
        <begin position="859"/>
        <end position="877"/>
    </location>
</feature>
<feature type="domain" description="UvrD-like helicase C-terminal" evidence="19">
    <location>
        <begin position="377"/>
        <end position="639"/>
    </location>
</feature>
<feature type="region of interest" description="Disordered" evidence="17">
    <location>
        <begin position="672"/>
        <end position="691"/>
    </location>
</feature>
<comment type="subunit">
    <text evidence="15">Heterotrimer of RecB, RecC and RecD. All subunits contribute to DNA-binding. Interacts with RecA.</text>
</comment>
<feature type="binding site" evidence="15">
    <location>
        <position position="892"/>
    </location>
    <ligand>
        <name>Mg(2+)</name>
        <dbReference type="ChEBI" id="CHEBI:18420"/>
    </ligand>
</feature>
<comment type="catalytic activity">
    <reaction evidence="15">
        <text>Exonucleolytic cleavage (in the presence of ATP) in either 5'- to 3'- or 3'- to 5'-direction to yield 5'-phosphooligonucleotides.</text>
        <dbReference type="EC" id="3.1.11.5"/>
    </reaction>
</comment>
<evidence type="ECO:0000256" key="5">
    <source>
        <dbReference type="ARBA" id="ARBA00022801"/>
    </source>
</evidence>
<keyword evidence="12 15" id="KW-0413">Isomerase</keyword>
<evidence type="ECO:0000259" key="19">
    <source>
        <dbReference type="PROSITE" id="PS51217"/>
    </source>
</evidence>
<protein>
    <recommendedName>
        <fullName evidence="15">RecBCD enzyme subunit RecB</fullName>
        <ecNumber evidence="15">3.1.11.5</ecNumber>
        <ecNumber evidence="15">5.6.2.4</ecNumber>
    </recommendedName>
    <alternativeName>
        <fullName evidence="15">DNA 3'-5' helicase subunit RecB</fullName>
    </alternativeName>
    <alternativeName>
        <fullName evidence="15">Exonuclease V subunit RecB</fullName>
        <shortName evidence="15">ExoV subunit RecB</shortName>
    </alternativeName>
    <alternativeName>
        <fullName evidence="15">Helicase/nuclease RecBCD subunit RecB</fullName>
    </alternativeName>
</protein>
<feature type="domain" description="UvrD-like helicase ATP-binding" evidence="18">
    <location>
        <begin position="30"/>
        <end position="345"/>
    </location>
</feature>
<evidence type="ECO:0000256" key="11">
    <source>
        <dbReference type="ARBA" id="ARBA00023204"/>
    </source>
</evidence>
<keyword evidence="3 15" id="KW-0547">Nucleotide-binding</keyword>
<comment type="catalytic activity">
    <reaction evidence="14 15">
        <text>ATP + H2O = ADP + phosphate + H(+)</text>
        <dbReference type="Rhea" id="RHEA:13065"/>
        <dbReference type="ChEBI" id="CHEBI:15377"/>
        <dbReference type="ChEBI" id="CHEBI:15378"/>
        <dbReference type="ChEBI" id="CHEBI:30616"/>
        <dbReference type="ChEBI" id="CHEBI:43474"/>
        <dbReference type="ChEBI" id="CHEBI:456216"/>
        <dbReference type="EC" id="5.6.2.4"/>
    </reaction>
</comment>
<dbReference type="CDD" id="cd22352">
    <property type="entry name" value="RecB_C-like"/>
    <property type="match status" value="1"/>
</dbReference>
<comment type="function">
    <text evidence="15">A helicase/nuclease that prepares dsDNA breaks (DSB) for recombinational DNA repair. Binds to DSBs and unwinds DNA via a highly rapid and processive ATP-dependent bidirectional helicase activity. Unwinds dsDNA until it encounters a Chi (crossover hotspot instigator) sequence from the 3' direction. Cuts ssDNA a few nucleotides 3' to the Chi site. The properties and activities of the enzyme are changed at Chi. The Chi-altered holoenzyme produces a long 3'-ssDNA overhang and facilitates RecA-binding to the ssDNA for homologous DNA recombination and repair. Holoenzyme degrades any linearized DNA that is unable to undergo homologous recombination. In the holoenzyme this subunit contributes ATPase, 3'-5' helicase, exonuclease activity and loads RecA onto ssDNA.</text>
</comment>
<comment type="similarity">
    <text evidence="15">Belongs to the helicase family. UvrD subfamily.</text>
</comment>
<comment type="miscellaneous">
    <text evidence="15">In the RecBCD complex, RecB has a slow 3'-5' helicase, an exonuclease activity and loads RecA onto ssDNA, RecD has a fast 5'-3' helicase activity, while RecC stimulates the ATPase and processivity of the RecB helicase and contributes to recognition of the Chi site.</text>
</comment>
<dbReference type="PANTHER" id="PTHR11070">
    <property type="entry name" value="UVRD / RECB / PCRA DNA HELICASE FAMILY MEMBER"/>
    <property type="match status" value="1"/>
</dbReference>
<dbReference type="PROSITE" id="PS51198">
    <property type="entry name" value="UVRD_HELICASE_ATP_BIND"/>
    <property type="match status" value="1"/>
</dbReference>
<evidence type="ECO:0000256" key="13">
    <source>
        <dbReference type="ARBA" id="ARBA00034617"/>
    </source>
</evidence>
<evidence type="ECO:0000313" key="21">
    <source>
        <dbReference type="Proteomes" id="UP001595685"/>
    </source>
</evidence>
<organism evidence="20 21">
    <name type="scientific">Aquipuribacter hungaricus</name>
    <dbReference type="NCBI Taxonomy" id="545624"/>
    <lineage>
        <taxon>Bacteria</taxon>
        <taxon>Bacillati</taxon>
        <taxon>Actinomycetota</taxon>
        <taxon>Actinomycetes</taxon>
        <taxon>Micrococcales</taxon>
        <taxon>Intrasporangiaceae</taxon>
        <taxon>Aquipuribacter</taxon>
    </lineage>
</organism>
<dbReference type="RefSeq" id="WP_340290304.1">
    <property type="nucleotide sequence ID" value="NZ_JBBEOI010000017.1"/>
</dbReference>
<keyword evidence="6 15" id="KW-0347">Helicase</keyword>
<dbReference type="InterPro" id="IPR004586">
    <property type="entry name" value="RecB"/>
</dbReference>
<evidence type="ECO:0000259" key="18">
    <source>
        <dbReference type="PROSITE" id="PS51198"/>
    </source>
</evidence>
<evidence type="ECO:0000256" key="8">
    <source>
        <dbReference type="ARBA" id="ARBA00022840"/>
    </source>
</evidence>
<dbReference type="PANTHER" id="PTHR11070:SF23">
    <property type="entry name" value="RECBCD ENZYME SUBUNIT RECB"/>
    <property type="match status" value="1"/>
</dbReference>
<dbReference type="Gene3D" id="3.40.50.300">
    <property type="entry name" value="P-loop containing nucleotide triphosphate hydrolases"/>
    <property type="match status" value="3"/>
</dbReference>
<dbReference type="InterPro" id="IPR014017">
    <property type="entry name" value="DNA_helicase_UvrD-like_C"/>
</dbReference>
<dbReference type="SUPFAM" id="SSF52980">
    <property type="entry name" value="Restriction endonuclease-like"/>
    <property type="match status" value="1"/>
</dbReference>
<keyword evidence="10 15" id="KW-0238">DNA-binding</keyword>
<keyword evidence="4 15" id="KW-0227">DNA damage</keyword>
<feature type="region of interest" description="DNA-binding and helicase activity, interacts with RecC" evidence="15">
    <location>
        <begin position="1"/>
        <end position="734"/>
    </location>
</feature>
<dbReference type="SUPFAM" id="SSF52540">
    <property type="entry name" value="P-loop containing nucleoside triphosphate hydrolases"/>
    <property type="match status" value="1"/>
</dbReference>
<dbReference type="Gene3D" id="1.10.486.10">
    <property type="entry name" value="PCRA, domain 4"/>
    <property type="match status" value="1"/>
</dbReference>
<evidence type="ECO:0000256" key="7">
    <source>
        <dbReference type="ARBA" id="ARBA00022839"/>
    </source>
</evidence>